<dbReference type="InterPro" id="IPR003673">
    <property type="entry name" value="CoA-Trfase_fam_III"/>
</dbReference>
<dbReference type="InterPro" id="IPR023606">
    <property type="entry name" value="CoA-Trfase_III_dom_1_sf"/>
</dbReference>
<evidence type="ECO:0000313" key="2">
    <source>
        <dbReference type="Proteomes" id="UP001202281"/>
    </source>
</evidence>
<reference evidence="1 2" key="1">
    <citation type="submission" date="2022-04" db="EMBL/GenBank/DDBJ databases">
        <title>Identification of a novel bacterium isolated from mangrove sediments.</title>
        <authorList>
            <person name="Pan X."/>
        </authorList>
    </citation>
    <scope>NUCLEOTIDE SEQUENCE [LARGE SCALE GENOMIC DNA]</scope>
    <source>
        <strain evidence="1 2">B2638</strain>
    </source>
</reference>
<comment type="caution">
    <text evidence="1">The sequence shown here is derived from an EMBL/GenBank/DDBJ whole genome shotgun (WGS) entry which is preliminary data.</text>
</comment>
<dbReference type="RefSeq" id="WP_243923088.1">
    <property type="nucleotide sequence ID" value="NZ_JALHLG010000033.1"/>
</dbReference>
<name>A0ABT0BU41_9SPHN</name>
<dbReference type="Pfam" id="PF02515">
    <property type="entry name" value="CoA_transf_3"/>
    <property type="match status" value="1"/>
</dbReference>
<sequence length="461" mass="48599">MDQTRAHPSHSPSGQCGPALPLARWAGRQLQAMAHDHGLPALAALSGAALMGERGSNNGYTINGRISAGLGGSRLLKTRDGGWFALTLIRDVDRELLPALFCDAGFDGSVEGAIGAAAARFDCAELVERGRALGLPVASADEVPVTPAVEVLMQGQNRGRGPTASYGNFAASPARPELVEGRWRSAGADTLRRAQDERRWGKFPAQFSGHRLSGHRPLVIDLSAIWAGPLAGHLFWQAGMEVVKVESRSRPDLIRRDDPATFDLINQGKANVLVDFASEREKAALIALIRRADVVIESSRPRALKHLGIDAEALVREVPGLVWLSVTGHGARGEAANWVGIGNDCGVAGGLSRAMAELTGEIGFVGDAVADPLTGITAAREGLAALRSGMAQRIGLSMSAIAAMALAEERAHDRAAIDAELRAWGSSIGAPFPHVPRRALQAEVRAIGADTARYLPELAPC</sequence>
<dbReference type="SUPFAM" id="SSF89796">
    <property type="entry name" value="CoA-transferase family III (CaiB/BaiF)"/>
    <property type="match status" value="1"/>
</dbReference>
<dbReference type="PANTHER" id="PTHR48228">
    <property type="entry name" value="SUCCINYL-COA--D-CITRAMALATE COA-TRANSFERASE"/>
    <property type="match status" value="1"/>
</dbReference>
<accession>A0ABT0BU41</accession>
<keyword evidence="1" id="KW-0808">Transferase</keyword>
<gene>
    <name evidence="1" type="ORF">MTR66_16550</name>
</gene>
<dbReference type="InterPro" id="IPR050509">
    <property type="entry name" value="CoA-transferase_III"/>
</dbReference>
<protein>
    <submittedName>
        <fullName evidence="1">CoA transferase</fullName>
    </submittedName>
</protein>
<organism evidence="1 2">
    <name type="scientific">Novosphingobium beihaiensis</name>
    <dbReference type="NCBI Taxonomy" id="2930389"/>
    <lineage>
        <taxon>Bacteria</taxon>
        <taxon>Pseudomonadati</taxon>
        <taxon>Pseudomonadota</taxon>
        <taxon>Alphaproteobacteria</taxon>
        <taxon>Sphingomonadales</taxon>
        <taxon>Sphingomonadaceae</taxon>
        <taxon>Novosphingobium</taxon>
    </lineage>
</organism>
<keyword evidence="2" id="KW-1185">Reference proteome</keyword>
<dbReference type="GO" id="GO:0016740">
    <property type="term" value="F:transferase activity"/>
    <property type="evidence" value="ECO:0007669"/>
    <property type="project" value="UniProtKB-KW"/>
</dbReference>
<proteinExistence type="predicted"/>
<evidence type="ECO:0000313" key="1">
    <source>
        <dbReference type="EMBL" id="MCJ2188418.1"/>
    </source>
</evidence>
<dbReference type="EMBL" id="JALHLG010000033">
    <property type="protein sequence ID" value="MCJ2188418.1"/>
    <property type="molecule type" value="Genomic_DNA"/>
</dbReference>
<dbReference type="Proteomes" id="UP001202281">
    <property type="component" value="Unassembled WGS sequence"/>
</dbReference>
<dbReference type="PANTHER" id="PTHR48228:SF5">
    <property type="entry name" value="ALPHA-METHYLACYL-COA RACEMASE"/>
    <property type="match status" value="1"/>
</dbReference>
<dbReference type="Gene3D" id="3.40.50.10540">
    <property type="entry name" value="Crotonobetainyl-coa:carnitine coa-transferase, domain 1"/>
    <property type="match status" value="1"/>
</dbReference>